<dbReference type="CDD" id="cd00156">
    <property type="entry name" value="REC"/>
    <property type="match status" value="1"/>
</dbReference>
<organism evidence="5 6">
    <name type="scientific">Nannocystis exedens</name>
    <dbReference type="NCBI Taxonomy" id="54"/>
    <lineage>
        <taxon>Bacteria</taxon>
        <taxon>Pseudomonadati</taxon>
        <taxon>Myxococcota</taxon>
        <taxon>Polyangia</taxon>
        <taxon>Nannocystales</taxon>
        <taxon>Nannocystaceae</taxon>
        <taxon>Nannocystis</taxon>
    </lineage>
</organism>
<dbReference type="InterPro" id="IPR050595">
    <property type="entry name" value="Bact_response_regulator"/>
</dbReference>
<gene>
    <name evidence="5" type="ORF">SAMN02745121_04905</name>
</gene>
<dbReference type="InterPro" id="IPR011006">
    <property type="entry name" value="CheY-like_superfamily"/>
</dbReference>
<dbReference type="InterPro" id="IPR001789">
    <property type="entry name" value="Sig_transdc_resp-reg_receiver"/>
</dbReference>
<feature type="compositionally biased region" description="Pro residues" evidence="3">
    <location>
        <begin position="251"/>
        <end position="266"/>
    </location>
</feature>
<dbReference type="Pfam" id="PF00072">
    <property type="entry name" value="Response_reg"/>
    <property type="match status" value="1"/>
</dbReference>
<dbReference type="PROSITE" id="PS50110">
    <property type="entry name" value="RESPONSE_REGULATORY"/>
    <property type="match status" value="1"/>
</dbReference>
<dbReference type="GO" id="GO:0000160">
    <property type="term" value="P:phosphorelay signal transduction system"/>
    <property type="evidence" value="ECO:0007669"/>
    <property type="project" value="InterPro"/>
</dbReference>
<evidence type="ECO:0000313" key="6">
    <source>
        <dbReference type="Proteomes" id="UP000199400"/>
    </source>
</evidence>
<protein>
    <recommendedName>
        <fullName evidence="4">Response regulatory domain-containing protein</fullName>
    </recommendedName>
</protein>
<dbReference type="AlphaFoldDB" id="A0A1I2C1G7"/>
<evidence type="ECO:0000256" key="1">
    <source>
        <dbReference type="ARBA" id="ARBA00022553"/>
    </source>
</evidence>
<dbReference type="RefSeq" id="WP_100793159.1">
    <property type="nucleotide sequence ID" value="NZ_FOMX01000016.1"/>
</dbReference>
<dbReference type="Proteomes" id="UP000199400">
    <property type="component" value="Unassembled WGS sequence"/>
</dbReference>
<dbReference type="PANTHER" id="PTHR44591">
    <property type="entry name" value="STRESS RESPONSE REGULATOR PROTEIN 1"/>
    <property type="match status" value="1"/>
</dbReference>
<feature type="region of interest" description="Disordered" evidence="3">
    <location>
        <begin position="452"/>
        <end position="474"/>
    </location>
</feature>
<feature type="compositionally biased region" description="Low complexity" evidence="3">
    <location>
        <begin position="282"/>
        <end position="298"/>
    </location>
</feature>
<evidence type="ECO:0000259" key="4">
    <source>
        <dbReference type="PROSITE" id="PS50110"/>
    </source>
</evidence>
<feature type="domain" description="Response regulatory" evidence="4">
    <location>
        <begin position="14"/>
        <end position="128"/>
    </location>
</feature>
<dbReference type="SMART" id="SM00448">
    <property type="entry name" value="REC"/>
    <property type="match status" value="1"/>
</dbReference>
<dbReference type="Pfam" id="PF14332">
    <property type="entry name" value="DUF4388"/>
    <property type="match status" value="1"/>
</dbReference>
<dbReference type="EMBL" id="FOMX01000016">
    <property type="protein sequence ID" value="SFE62124.1"/>
    <property type="molecule type" value="Genomic_DNA"/>
</dbReference>
<accession>A0A1I2C1G7</accession>
<keyword evidence="1 2" id="KW-0597">Phosphoprotein</keyword>
<evidence type="ECO:0000313" key="5">
    <source>
        <dbReference type="EMBL" id="SFE62124.1"/>
    </source>
</evidence>
<evidence type="ECO:0000256" key="3">
    <source>
        <dbReference type="SAM" id="MobiDB-lite"/>
    </source>
</evidence>
<name>A0A1I2C1G7_9BACT</name>
<keyword evidence="6" id="KW-1185">Reference proteome</keyword>
<feature type="region of interest" description="Disordered" evidence="3">
    <location>
        <begin position="239"/>
        <end position="415"/>
    </location>
</feature>
<reference evidence="6" key="1">
    <citation type="submission" date="2016-10" db="EMBL/GenBank/DDBJ databases">
        <authorList>
            <person name="Varghese N."/>
            <person name="Submissions S."/>
        </authorList>
    </citation>
    <scope>NUCLEOTIDE SEQUENCE [LARGE SCALE GENOMIC DNA]</scope>
    <source>
        <strain evidence="6">ATCC 25963</strain>
    </source>
</reference>
<dbReference type="Gene3D" id="3.40.50.2300">
    <property type="match status" value="1"/>
</dbReference>
<dbReference type="InterPro" id="IPR025497">
    <property type="entry name" value="PatA-like_N"/>
</dbReference>
<dbReference type="PANTHER" id="PTHR44591:SF3">
    <property type="entry name" value="RESPONSE REGULATORY DOMAIN-CONTAINING PROTEIN"/>
    <property type="match status" value="1"/>
</dbReference>
<proteinExistence type="predicted"/>
<sequence length="599" mass="64423">MPQNAKPKSSAVIHTLVVVDDMLLQAAIERRLKHEGHVAASASGSREAIDRLRRELFDVVLCDLHTTSGDGAELLQWLGSYFPSIPVVLIVEALSPEFRGQYEGGGSVRIVEKPIDLDKLVKAIEACGIRKGFYGNQIEVEFFDYVQMVAGSGRDKAVVLTTHQGTGYLWIEHGDIVHAQWGEMRGEQAFYKMLSVGRGSFRENLFRSPPARTIVRSSMHLLMEAARQADEGILGQTDETVEEREDEKPRAAPPPPEPEPTPPPRPVAEARPTRAPMPKPATSPARSAPPSSQPSSPSHGGSGLRRASDVRPDDVDMASVADSAIARIDDLALPQDDEEIEARSPKAPPSRAPERSSERSGERLPERSSSERSGERAPEPSNDGVPVLRRRVQTLERRVAQPAMPTPARGTPTSVPALRATPASVPARATPASIPAVPARATPTSIPAVRTTTIPPGQGSGVTRAPAAQPARPDARPIKKANTVDLLEDPETRELMLGQFWQFEGVNGVAIISSTGKVIAEDMRNNSTVVTLAGFYMRGAARIARTLGYHVFDGVIARSASGQQMIMVGMGATSAVLSIAPGHDPEAIRDAIMGVDTKR</sequence>
<dbReference type="SUPFAM" id="SSF52172">
    <property type="entry name" value="CheY-like"/>
    <property type="match status" value="1"/>
</dbReference>
<feature type="compositionally biased region" description="Basic and acidic residues" evidence="3">
    <location>
        <begin position="352"/>
        <end position="378"/>
    </location>
</feature>
<evidence type="ECO:0000256" key="2">
    <source>
        <dbReference type="PROSITE-ProRule" id="PRU00169"/>
    </source>
</evidence>
<feature type="compositionally biased region" description="Low complexity" evidence="3">
    <location>
        <begin position="317"/>
        <end position="326"/>
    </location>
</feature>
<dbReference type="STRING" id="54.SAMN02745121_04905"/>
<feature type="modified residue" description="4-aspartylphosphate" evidence="2">
    <location>
        <position position="63"/>
    </location>
</feature>